<dbReference type="SUPFAM" id="SSF103473">
    <property type="entry name" value="MFS general substrate transporter"/>
    <property type="match status" value="1"/>
</dbReference>
<dbReference type="AlphaFoldDB" id="A0A1Y1IE44"/>
<keyword evidence="2 5" id="KW-0812">Transmembrane</keyword>
<evidence type="ECO:0000259" key="7">
    <source>
        <dbReference type="Pfam" id="PF23262"/>
    </source>
</evidence>
<feature type="transmembrane region" description="Helical" evidence="5">
    <location>
        <begin position="384"/>
        <end position="405"/>
    </location>
</feature>
<dbReference type="InterPro" id="IPR036259">
    <property type="entry name" value="MFS_trans_sf"/>
</dbReference>
<keyword evidence="4 5" id="KW-0472">Membrane</keyword>
<dbReference type="PANTHER" id="PTHR21576:SF120">
    <property type="entry name" value="NODULIN-LIKE"/>
    <property type="match status" value="1"/>
</dbReference>
<feature type="transmembrane region" description="Helical" evidence="5">
    <location>
        <begin position="354"/>
        <end position="372"/>
    </location>
</feature>
<sequence length="502" mass="54453">MQSFSVASEKHQRTLKDNEWLGLAAAIYAAACSGLTYSFSVYSEHLKETLNWSQTQIDGLGSSKDFGGGYGILTGLLYNFYPPWVSVLIGASFNLAGYLGIWLTSLKVITPPYLMVCAFMVVGSNGEPWVSTAIMVTNMQTFPLERGYVVGLLKAYLGLSTAMFARVYTSFFDGYPSRFILLQAVGPFVLLTAVMAFIKPYPNKQDTDPHDIAKRFRWSYYIILLLAGYLFVTIILSEAFVLGVGTQRVLTTVMIAILFLPLGMPFIGRREYERAAMESDATEMVSPDPDNEDGSKLLQEEPIHTEMPELTLCESVQTANFWLLAAIIAAGTGSGLTIINNFGQIARSFGNARISSFISLFSIWNCLGRLLAGYSSECIVRAGYPRPIAAAVFTSLMGLALLLLATGAVYSLYVGSVLVGLSIGAHWALMPVLTSELFGLQHYGATYNTITVAAPTAYKSVRSGGVLMSVDSLGNGEVALSAKFGRQQDAASLCSAVSFYGR</sequence>
<evidence type="ECO:0000256" key="2">
    <source>
        <dbReference type="ARBA" id="ARBA00022692"/>
    </source>
</evidence>
<evidence type="ECO:0000256" key="1">
    <source>
        <dbReference type="ARBA" id="ARBA00004141"/>
    </source>
</evidence>
<dbReference type="PANTHER" id="PTHR21576">
    <property type="entry name" value="UNCHARACTERIZED NODULIN-LIKE PROTEIN"/>
    <property type="match status" value="1"/>
</dbReference>
<dbReference type="GO" id="GO:0016020">
    <property type="term" value="C:membrane"/>
    <property type="evidence" value="ECO:0000318"/>
    <property type="project" value="GO_Central"/>
</dbReference>
<dbReference type="STRING" id="105231.A0A1Y1IE44"/>
<evidence type="ECO:0000256" key="5">
    <source>
        <dbReference type="SAM" id="Phobius"/>
    </source>
</evidence>
<evidence type="ECO:0000256" key="4">
    <source>
        <dbReference type="ARBA" id="ARBA00023136"/>
    </source>
</evidence>
<gene>
    <name evidence="8" type="ORF">KFL_005000020</name>
</gene>
<dbReference type="OMA" id="EAYHEPD"/>
<feature type="transmembrane region" description="Helical" evidence="5">
    <location>
        <begin position="249"/>
        <end position="267"/>
    </location>
</feature>
<dbReference type="Pfam" id="PF06813">
    <property type="entry name" value="Nodulin-like"/>
    <property type="match status" value="1"/>
</dbReference>
<proteinExistence type="predicted"/>
<accession>A0A1Y1IE44</accession>
<evidence type="ECO:0000313" key="9">
    <source>
        <dbReference type="Proteomes" id="UP000054558"/>
    </source>
</evidence>
<dbReference type="OrthoDB" id="410267at2759"/>
<comment type="subcellular location">
    <subcellularLocation>
        <location evidence="1">Membrane</location>
        <topology evidence="1">Multi-pass membrane protein</topology>
    </subcellularLocation>
</comment>
<evidence type="ECO:0000259" key="6">
    <source>
        <dbReference type="Pfam" id="PF06813"/>
    </source>
</evidence>
<feature type="transmembrane region" description="Helical" evidence="5">
    <location>
        <begin position="81"/>
        <end position="101"/>
    </location>
</feature>
<feature type="domain" description="Nodulin-like" evidence="6">
    <location>
        <begin position="19"/>
        <end position="266"/>
    </location>
</feature>
<evidence type="ECO:0000313" key="8">
    <source>
        <dbReference type="EMBL" id="GAQ89225.1"/>
    </source>
</evidence>
<dbReference type="Pfam" id="PF23262">
    <property type="entry name" value="NFD4_C"/>
    <property type="match status" value="1"/>
</dbReference>
<feature type="transmembrane region" description="Helical" evidence="5">
    <location>
        <begin position="321"/>
        <end position="342"/>
    </location>
</feature>
<keyword evidence="3 5" id="KW-1133">Transmembrane helix</keyword>
<feature type="transmembrane region" description="Helical" evidence="5">
    <location>
        <begin position="412"/>
        <end position="430"/>
    </location>
</feature>
<feature type="transmembrane region" description="Helical" evidence="5">
    <location>
        <begin position="179"/>
        <end position="198"/>
    </location>
</feature>
<dbReference type="Proteomes" id="UP000054558">
    <property type="component" value="Unassembled WGS sequence"/>
</dbReference>
<feature type="transmembrane region" description="Helical" evidence="5">
    <location>
        <begin position="218"/>
        <end position="242"/>
    </location>
</feature>
<dbReference type="InterPro" id="IPR056555">
    <property type="entry name" value="NFD4_C"/>
</dbReference>
<dbReference type="InterPro" id="IPR010658">
    <property type="entry name" value="Nodulin-like"/>
</dbReference>
<organism evidence="8 9">
    <name type="scientific">Klebsormidium nitens</name>
    <name type="common">Green alga</name>
    <name type="synonym">Ulothrix nitens</name>
    <dbReference type="NCBI Taxonomy" id="105231"/>
    <lineage>
        <taxon>Eukaryota</taxon>
        <taxon>Viridiplantae</taxon>
        <taxon>Streptophyta</taxon>
        <taxon>Klebsormidiophyceae</taxon>
        <taxon>Klebsormidiales</taxon>
        <taxon>Klebsormidiaceae</taxon>
        <taxon>Klebsormidium</taxon>
    </lineage>
</organism>
<feature type="transmembrane region" description="Helical" evidence="5">
    <location>
        <begin position="20"/>
        <end position="42"/>
    </location>
</feature>
<feature type="domain" description="NFD4 C-terminal" evidence="7">
    <location>
        <begin position="316"/>
        <end position="455"/>
    </location>
</feature>
<feature type="transmembrane region" description="Helical" evidence="5">
    <location>
        <begin position="148"/>
        <end position="167"/>
    </location>
</feature>
<protein>
    <submittedName>
        <fullName evidence="8">Nodulin-like</fullName>
    </submittedName>
</protein>
<reference evidence="8 9" key="1">
    <citation type="journal article" date="2014" name="Nat. Commun.">
        <title>Klebsormidium flaccidum genome reveals primary factors for plant terrestrial adaptation.</title>
        <authorList>
            <person name="Hori K."/>
            <person name="Maruyama F."/>
            <person name="Fujisawa T."/>
            <person name="Togashi T."/>
            <person name="Yamamoto N."/>
            <person name="Seo M."/>
            <person name="Sato S."/>
            <person name="Yamada T."/>
            <person name="Mori H."/>
            <person name="Tajima N."/>
            <person name="Moriyama T."/>
            <person name="Ikeuchi M."/>
            <person name="Watanabe M."/>
            <person name="Wada H."/>
            <person name="Kobayashi K."/>
            <person name="Saito M."/>
            <person name="Masuda T."/>
            <person name="Sasaki-Sekimoto Y."/>
            <person name="Mashiguchi K."/>
            <person name="Awai K."/>
            <person name="Shimojima M."/>
            <person name="Masuda S."/>
            <person name="Iwai M."/>
            <person name="Nobusawa T."/>
            <person name="Narise T."/>
            <person name="Kondo S."/>
            <person name="Saito H."/>
            <person name="Sato R."/>
            <person name="Murakawa M."/>
            <person name="Ihara Y."/>
            <person name="Oshima-Yamada Y."/>
            <person name="Ohtaka K."/>
            <person name="Satoh M."/>
            <person name="Sonobe K."/>
            <person name="Ishii M."/>
            <person name="Ohtani R."/>
            <person name="Kanamori-Sato M."/>
            <person name="Honoki R."/>
            <person name="Miyazaki D."/>
            <person name="Mochizuki H."/>
            <person name="Umetsu J."/>
            <person name="Higashi K."/>
            <person name="Shibata D."/>
            <person name="Kamiya Y."/>
            <person name="Sato N."/>
            <person name="Nakamura Y."/>
            <person name="Tabata S."/>
            <person name="Ida S."/>
            <person name="Kurokawa K."/>
            <person name="Ohta H."/>
        </authorList>
    </citation>
    <scope>NUCLEOTIDE SEQUENCE [LARGE SCALE GENOMIC DNA]</scope>
    <source>
        <strain evidence="8 9">NIES-2285</strain>
    </source>
</reference>
<keyword evidence="9" id="KW-1185">Reference proteome</keyword>
<dbReference type="EMBL" id="DF237449">
    <property type="protein sequence ID" value="GAQ89225.1"/>
    <property type="molecule type" value="Genomic_DNA"/>
</dbReference>
<evidence type="ECO:0000256" key="3">
    <source>
        <dbReference type="ARBA" id="ARBA00022989"/>
    </source>
</evidence>
<name>A0A1Y1IE44_KLENI</name>